<evidence type="ECO:0000313" key="1">
    <source>
        <dbReference type="EMBL" id="GAN54890.1"/>
    </source>
</evidence>
<comment type="caution">
    <text evidence="1">The sequence shown here is derived from an EMBL/GenBank/DDBJ whole genome shotgun (WGS) entry which is preliminary data.</text>
</comment>
<dbReference type="AlphaFoldDB" id="A0A0D6MNB4"/>
<keyword evidence="2" id="KW-1185">Reference proteome</keyword>
<dbReference type="STRING" id="1231623.Tasa_033_004"/>
<accession>A0A0D6MNB4</accession>
<dbReference type="EMBL" id="BALE01000033">
    <property type="protein sequence ID" value="GAN54890.1"/>
    <property type="molecule type" value="Genomic_DNA"/>
</dbReference>
<evidence type="ECO:0000313" key="2">
    <source>
        <dbReference type="Proteomes" id="UP000032679"/>
    </source>
</evidence>
<protein>
    <submittedName>
        <fullName evidence="1">Uncharacterized protein</fullName>
    </submittedName>
</protein>
<dbReference type="OrthoDB" id="7273878at2"/>
<dbReference type="Proteomes" id="UP000032679">
    <property type="component" value="Unassembled WGS sequence"/>
</dbReference>
<dbReference type="RefSeq" id="WP_048849598.1">
    <property type="nucleotide sequence ID" value="NZ_BALE01000033.1"/>
</dbReference>
<sequence>MALSKSVTMPTGAVAAYWSLVSMQSILGSQVCNVYLGGYVSEATQAAGSPPLQTRFFSLTASQLGVSDITTATSAEVYSAILSLVNASGSTDPLNGATTYSAS</sequence>
<gene>
    <name evidence="1" type="ORF">Tasa_033_004</name>
</gene>
<proteinExistence type="predicted"/>
<reference evidence="1 2" key="1">
    <citation type="submission" date="2012-10" db="EMBL/GenBank/DDBJ databases">
        <title>Genome sequencing of Tanticharoenia sakaeratensis NBRC 103193.</title>
        <authorList>
            <person name="Azuma Y."/>
            <person name="Hadano H."/>
            <person name="Hirakawa H."/>
            <person name="Matsushita K."/>
        </authorList>
    </citation>
    <scope>NUCLEOTIDE SEQUENCE [LARGE SCALE GENOMIC DNA]</scope>
    <source>
        <strain evidence="1 2">NBRC 103193</strain>
    </source>
</reference>
<organism evidence="1 2">
    <name type="scientific">Tanticharoenia sakaeratensis NBRC 103193</name>
    <dbReference type="NCBI Taxonomy" id="1231623"/>
    <lineage>
        <taxon>Bacteria</taxon>
        <taxon>Pseudomonadati</taxon>
        <taxon>Pseudomonadota</taxon>
        <taxon>Alphaproteobacteria</taxon>
        <taxon>Acetobacterales</taxon>
        <taxon>Acetobacteraceae</taxon>
        <taxon>Tanticharoenia</taxon>
    </lineage>
</organism>
<name>A0A0D6MNB4_9PROT</name>